<dbReference type="OrthoDB" id="9182156at2"/>
<protein>
    <submittedName>
        <fullName evidence="1">DNA-binding protein</fullName>
    </submittedName>
</protein>
<name>A0A3G2HYN1_9BURK</name>
<dbReference type="RefSeq" id="WP_121739762.1">
    <property type="nucleotide sequence ID" value="NZ_CP032153.1"/>
</dbReference>
<dbReference type="KEGG" id="aaqu:D3M96_17880"/>
<evidence type="ECO:0000313" key="2">
    <source>
        <dbReference type="Proteomes" id="UP000268070"/>
    </source>
</evidence>
<organism evidence="1 2">
    <name type="scientific">Alcaligenes aquatilis</name>
    <dbReference type="NCBI Taxonomy" id="323284"/>
    <lineage>
        <taxon>Bacteria</taxon>
        <taxon>Pseudomonadati</taxon>
        <taxon>Pseudomonadota</taxon>
        <taxon>Betaproteobacteria</taxon>
        <taxon>Burkholderiales</taxon>
        <taxon>Alcaligenaceae</taxon>
        <taxon>Alcaligenes</taxon>
    </lineage>
</organism>
<keyword evidence="1" id="KW-0238">DNA-binding</keyword>
<dbReference type="AlphaFoldDB" id="A0A3G2HYN1"/>
<dbReference type="SUPFAM" id="SSF46955">
    <property type="entry name" value="Putative DNA-binding domain"/>
    <property type="match status" value="1"/>
</dbReference>
<reference evidence="1 2" key="1">
    <citation type="submission" date="2018-09" db="EMBL/GenBank/DDBJ databases">
        <title>Complete genome sequence of the hydrocarbonoclastic bacterium Alcaligenes aquatilis QD168, isolated from a crude-oil polluted marine sediment of Central Chile.</title>
        <authorList>
            <person name="Duran R.E."/>
            <person name="Barra B."/>
            <person name="Salva-Serra F."/>
            <person name="Mendez V."/>
            <person name="Moore E.R.B."/>
            <person name="Seeger M."/>
        </authorList>
    </citation>
    <scope>NUCLEOTIDE SEQUENCE [LARGE SCALE GENOMIC DNA]</scope>
    <source>
        <strain evidence="1 2">QD168</strain>
    </source>
</reference>
<dbReference type="InterPro" id="IPR009061">
    <property type="entry name" value="DNA-bd_dom_put_sf"/>
</dbReference>
<sequence length="81" mass="9141">MSIVTQLPNAPQPFTLDAIVYQQDLCKWLKKSPVTLWRWIKSGYIPAPQKLGQDNIWPAAQIAGWARERGLLLSGGTRHTI</sequence>
<dbReference type="GO" id="GO:0003677">
    <property type="term" value="F:DNA binding"/>
    <property type="evidence" value="ECO:0007669"/>
    <property type="project" value="UniProtKB-KW"/>
</dbReference>
<accession>A0A3G2HYN1</accession>
<dbReference type="EMBL" id="CP032153">
    <property type="protein sequence ID" value="AYN22250.1"/>
    <property type="molecule type" value="Genomic_DNA"/>
</dbReference>
<dbReference type="Proteomes" id="UP000268070">
    <property type="component" value="Chromosome"/>
</dbReference>
<proteinExistence type="predicted"/>
<gene>
    <name evidence="1" type="ORF">D3M96_17880</name>
</gene>
<evidence type="ECO:0000313" key="1">
    <source>
        <dbReference type="EMBL" id="AYN22250.1"/>
    </source>
</evidence>